<keyword evidence="2" id="KW-0472">Membrane</keyword>
<dbReference type="PANTHER" id="PTHR36339">
    <property type="entry name" value="F23A5.5"/>
    <property type="match status" value="1"/>
</dbReference>
<comment type="caution">
    <text evidence="3">The sequence shown here is derived from an EMBL/GenBank/DDBJ whole genome shotgun (WGS) entry which is preliminary data.</text>
</comment>
<feature type="compositionally biased region" description="Polar residues" evidence="1">
    <location>
        <begin position="204"/>
        <end position="223"/>
    </location>
</feature>
<keyword evidence="2" id="KW-1133">Transmembrane helix</keyword>
<accession>A0AAD3SS05</accession>
<dbReference type="AlphaFoldDB" id="A0AAD3SS05"/>
<reference evidence="3" key="1">
    <citation type="submission" date="2023-05" db="EMBL/GenBank/DDBJ databases">
        <title>Nepenthes gracilis genome sequencing.</title>
        <authorList>
            <person name="Fukushima K."/>
        </authorList>
    </citation>
    <scope>NUCLEOTIDE SEQUENCE</scope>
    <source>
        <strain evidence="3">SING2019-196</strain>
    </source>
</reference>
<feature type="compositionally biased region" description="Polar residues" evidence="1">
    <location>
        <begin position="8"/>
        <end position="45"/>
    </location>
</feature>
<name>A0AAD3SS05_NEPGR</name>
<keyword evidence="4" id="KW-1185">Reference proteome</keyword>
<keyword evidence="2" id="KW-0812">Transmembrane</keyword>
<gene>
    <name evidence="3" type="ORF">Nepgr_017736</name>
</gene>
<evidence type="ECO:0000256" key="1">
    <source>
        <dbReference type="SAM" id="MobiDB-lite"/>
    </source>
</evidence>
<evidence type="ECO:0000256" key="2">
    <source>
        <dbReference type="SAM" id="Phobius"/>
    </source>
</evidence>
<proteinExistence type="predicted"/>
<feature type="transmembrane region" description="Helical" evidence="2">
    <location>
        <begin position="89"/>
        <end position="108"/>
    </location>
</feature>
<dbReference type="Proteomes" id="UP001279734">
    <property type="component" value="Unassembled WGS sequence"/>
</dbReference>
<organism evidence="3 4">
    <name type="scientific">Nepenthes gracilis</name>
    <name type="common">Slender pitcher plant</name>
    <dbReference type="NCBI Taxonomy" id="150966"/>
    <lineage>
        <taxon>Eukaryota</taxon>
        <taxon>Viridiplantae</taxon>
        <taxon>Streptophyta</taxon>
        <taxon>Embryophyta</taxon>
        <taxon>Tracheophyta</taxon>
        <taxon>Spermatophyta</taxon>
        <taxon>Magnoliopsida</taxon>
        <taxon>eudicotyledons</taxon>
        <taxon>Gunneridae</taxon>
        <taxon>Pentapetalae</taxon>
        <taxon>Caryophyllales</taxon>
        <taxon>Nepenthaceae</taxon>
        <taxon>Nepenthes</taxon>
    </lineage>
</organism>
<dbReference type="EMBL" id="BSYO01000016">
    <property type="protein sequence ID" value="GMH15895.1"/>
    <property type="molecule type" value="Genomic_DNA"/>
</dbReference>
<dbReference type="PANTHER" id="PTHR36339:SF2">
    <property type="entry name" value="F23A5.5"/>
    <property type="match status" value="1"/>
</dbReference>
<feature type="region of interest" description="Disordered" evidence="1">
    <location>
        <begin position="127"/>
        <end position="148"/>
    </location>
</feature>
<feature type="region of interest" description="Disordered" evidence="1">
    <location>
        <begin position="1"/>
        <end position="52"/>
    </location>
</feature>
<sequence length="241" mass="27245">MIGARSSWVHSSRRIQNLQQRRPLCKTNNDAHNGKQPTCTNSSNSKGKDNVSDMRDLEAYRDLDKLNFMKAAKILFTTPPKKKKFGIDFHLVQLFFVCMPSLAVYLVAQYARYEMRKMEAELELKKKAEEEEKEREKEASAAEKERMGTDPELLQVKERLEALEEKVKEIAVEAKKRPADNITKILDGTLYKKDPTNGAEAINTAPTGQPTPNQAALGSTQQRRMNEPVAAGVQDHKVKTA</sequence>
<feature type="region of interest" description="Disordered" evidence="1">
    <location>
        <begin position="193"/>
        <end position="241"/>
    </location>
</feature>
<protein>
    <submittedName>
        <fullName evidence="3">Uncharacterized protein</fullName>
    </submittedName>
</protein>
<evidence type="ECO:0000313" key="3">
    <source>
        <dbReference type="EMBL" id="GMH15895.1"/>
    </source>
</evidence>
<evidence type="ECO:0000313" key="4">
    <source>
        <dbReference type="Proteomes" id="UP001279734"/>
    </source>
</evidence>